<sequence length="165" mass="19156">MENIKAHDFHFVFKNSGITKNMISLFTASACKPSGRGSATADSKVKWLWKNSGQSYASTKGLVLIGYESIEQAREEAIMTRDNYIEARSNAYNREYMIFIGQKRVKHLLSLGPSEEREDFLDHSLRPTEAHRPVLIRDIYKQQVAERLRFFEKYNINYKDILSNK</sequence>
<gene>
    <name evidence="1" type="ORF">NW768_006547</name>
</gene>
<proteinExistence type="predicted"/>
<evidence type="ECO:0000313" key="2">
    <source>
        <dbReference type="Proteomes" id="UP001152024"/>
    </source>
</evidence>
<comment type="caution">
    <text evidence="1">The sequence shown here is derived from an EMBL/GenBank/DDBJ whole genome shotgun (WGS) entry which is preliminary data.</text>
</comment>
<accession>A0ABQ8RBT6</accession>
<protein>
    <submittedName>
        <fullName evidence="1">Uncharacterized protein</fullName>
    </submittedName>
</protein>
<reference evidence="1" key="1">
    <citation type="submission" date="2022-09" db="EMBL/GenBank/DDBJ databases">
        <title>Fusarium specimens isolated from Avocado Roots.</title>
        <authorList>
            <person name="Stajich J."/>
            <person name="Roper C."/>
            <person name="Heimlech-Rivalta G."/>
        </authorList>
    </citation>
    <scope>NUCLEOTIDE SEQUENCE</scope>
    <source>
        <strain evidence="1">CF00095</strain>
    </source>
</reference>
<dbReference type="PROSITE" id="PS51257">
    <property type="entry name" value="PROKAR_LIPOPROTEIN"/>
    <property type="match status" value="1"/>
</dbReference>
<keyword evidence="2" id="KW-1185">Reference proteome</keyword>
<name>A0ABQ8RBT6_FUSEQ</name>
<dbReference type="Proteomes" id="UP001152024">
    <property type="component" value="Unassembled WGS sequence"/>
</dbReference>
<dbReference type="EMBL" id="JAOQBH010000009">
    <property type="protein sequence ID" value="KAJ4131007.1"/>
    <property type="molecule type" value="Genomic_DNA"/>
</dbReference>
<evidence type="ECO:0000313" key="1">
    <source>
        <dbReference type="EMBL" id="KAJ4131007.1"/>
    </source>
</evidence>
<organism evidence="1 2">
    <name type="scientific">Fusarium equiseti</name>
    <name type="common">Fusarium scirpi</name>
    <dbReference type="NCBI Taxonomy" id="61235"/>
    <lineage>
        <taxon>Eukaryota</taxon>
        <taxon>Fungi</taxon>
        <taxon>Dikarya</taxon>
        <taxon>Ascomycota</taxon>
        <taxon>Pezizomycotina</taxon>
        <taxon>Sordariomycetes</taxon>
        <taxon>Hypocreomycetidae</taxon>
        <taxon>Hypocreales</taxon>
        <taxon>Nectriaceae</taxon>
        <taxon>Fusarium</taxon>
        <taxon>Fusarium incarnatum-equiseti species complex</taxon>
    </lineage>
</organism>